<evidence type="ECO:0000313" key="3">
    <source>
        <dbReference type="EMBL" id="SDZ98650.1"/>
    </source>
</evidence>
<feature type="compositionally biased region" description="Basic residues" evidence="1">
    <location>
        <begin position="357"/>
        <end position="367"/>
    </location>
</feature>
<evidence type="ECO:0000313" key="4">
    <source>
        <dbReference type="Proteomes" id="UP000198703"/>
    </source>
</evidence>
<dbReference type="RefSeq" id="WP_093249462.1">
    <property type="nucleotide sequence ID" value="NZ_FNQM01000002.1"/>
</dbReference>
<dbReference type="OrthoDB" id="5892745at2"/>
<feature type="transmembrane region" description="Helical" evidence="2">
    <location>
        <begin position="247"/>
        <end position="265"/>
    </location>
</feature>
<dbReference type="STRING" id="89524.SAMN05444370_102422"/>
<dbReference type="EMBL" id="FNQM01000002">
    <property type="protein sequence ID" value="SDZ98650.1"/>
    <property type="molecule type" value="Genomic_DNA"/>
</dbReference>
<proteinExistence type="predicted"/>
<accession>A0A1H3XHE5</accession>
<feature type="region of interest" description="Disordered" evidence="1">
    <location>
        <begin position="320"/>
        <end position="367"/>
    </location>
</feature>
<keyword evidence="2" id="KW-0812">Transmembrane</keyword>
<organism evidence="3 4">
    <name type="scientific">Rubrimonas cliftonensis</name>
    <dbReference type="NCBI Taxonomy" id="89524"/>
    <lineage>
        <taxon>Bacteria</taxon>
        <taxon>Pseudomonadati</taxon>
        <taxon>Pseudomonadota</taxon>
        <taxon>Alphaproteobacteria</taxon>
        <taxon>Rhodobacterales</taxon>
        <taxon>Paracoccaceae</taxon>
        <taxon>Rubrimonas</taxon>
    </lineage>
</organism>
<keyword evidence="2" id="KW-1133">Transmembrane helix</keyword>
<gene>
    <name evidence="3" type="ORF">SAMN05444370_102422</name>
</gene>
<sequence>MPNFDAGSYFLTVLAPIRPGAVSDEPGAESWRERLAATLEKLPTALQSPATERSGAQSPFARSLRTHLARFVVIDDAVYNGRPPKNPVLTSLFGPNPIVADAPDRLNSAYLMFAAETDAVSEDGAPLPATLSPAEQDAVRDSYARHLWGVTADELRAVFGCCRGFEKVADADDFAGWIARCQVETTMPFHDYWTSPPALPSLPFKAILVVALAPVAVLLLAILGWLAGMEATPVVAWFVDWRPGPTIGWALLASAAAILAVYRFVMGRGEKPFPPPAGANLPGVLKSLYLQQKFTDFASASQELDARDLHAAFGAFLAEHRPGDDAGPTQPPGVVRLARPVADPPAPIEARVAAAPKKPRRAAKKEA</sequence>
<keyword evidence="4" id="KW-1185">Reference proteome</keyword>
<feature type="transmembrane region" description="Helical" evidence="2">
    <location>
        <begin position="206"/>
        <end position="227"/>
    </location>
</feature>
<evidence type="ECO:0000256" key="1">
    <source>
        <dbReference type="SAM" id="MobiDB-lite"/>
    </source>
</evidence>
<reference evidence="3 4" key="1">
    <citation type="submission" date="2016-10" db="EMBL/GenBank/DDBJ databases">
        <authorList>
            <person name="de Groot N.N."/>
        </authorList>
    </citation>
    <scope>NUCLEOTIDE SEQUENCE [LARGE SCALE GENOMIC DNA]</scope>
    <source>
        <strain evidence="3 4">DSM 15345</strain>
    </source>
</reference>
<dbReference type="AlphaFoldDB" id="A0A1H3XHE5"/>
<protein>
    <submittedName>
        <fullName evidence="3">Uncharacterized protein</fullName>
    </submittedName>
</protein>
<name>A0A1H3XHE5_9RHOB</name>
<dbReference type="Proteomes" id="UP000198703">
    <property type="component" value="Unassembled WGS sequence"/>
</dbReference>
<keyword evidence="2" id="KW-0472">Membrane</keyword>
<evidence type="ECO:0000256" key="2">
    <source>
        <dbReference type="SAM" id="Phobius"/>
    </source>
</evidence>